<comment type="caution">
    <text evidence="3">The sequence shown here is derived from an EMBL/GenBank/DDBJ whole genome shotgun (WGS) entry which is preliminary data.</text>
</comment>
<dbReference type="PANTHER" id="PTHR47718:SF13">
    <property type="entry name" value="OS09G0290500 PROTEIN"/>
    <property type="match status" value="1"/>
</dbReference>
<protein>
    <submittedName>
        <fullName evidence="3">Protein FAR1-RELATED SEQUENCE</fullName>
    </submittedName>
</protein>
<accession>A0ABD1QUB4</accession>
<dbReference type="EMBL" id="JBFOLK010000010">
    <property type="protein sequence ID" value="KAL2479796.1"/>
    <property type="molecule type" value="Genomic_DNA"/>
</dbReference>
<evidence type="ECO:0000259" key="2">
    <source>
        <dbReference type="Pfam" id="PF10551"/>
    </source>
</evidence>
<sequence length="451" mass="52829">MAGGDNIEYNEMVLTVGMKFLNEAFEFYRAYSYKAGFPVKRRNSKKDMLGMWRITGVHLEHNDKINPTKSRIYRCNRQLKEHVKRKLEVNDEAGISLHKSYNSVVVEECGYENLTFVKKDYRNYIDKVRRLRLRKGDAAAIQAYFTKMCIEAYKEFGDIVTFDTTSNKQTWLQCIEKKTPIGIITDQDMAMQNAIQIGFPHTKHRWCLWHILKKLPEKFGDFIQKDVNGSHVICKQVFGRRCRQRSEAEYEQVCQLENFVETIRRYERTLRSKAEKEFQADFRLEDVKLLLNRYILRRWRRDVQIAYTRVKINYFGWVSTPEQVRYDQLFKTFGKVSNLVVENDVRTRDLMDFLENQMNELSISKPSMACGSNLNSQNSGHLTSLAITEMGPIFNPTCKKTKDAPKKIQQKGPLEKTTKKTKVTSKLIKSKRPLQLLSGINLQEGERNVGF</sequence>
<dbReference type="Pfam" id="PF10551">
    <property type="entry name" value="MULE"/>
    <property type="match status" value="1"/>
</dbReference>
<dbReference type="AlphaFoldDB" id="A0ABD1QUB4"/>
<reference evidence="4" key="1">
    <citation type="submission" date="2024-07" db="EMBL/GenBank/DDBJ databases">
        <title>Two chromosome-level genome assemblies of Korean endemic species Abeliophyllum distichum and Forsythia ovata (Oleaceae).</title>
        <authorList>
            <person name="Jang H."/>
        </authorList>
    </citation>
    <scope>NUCLEOTIDE SEQUENCE [LARGE SCALE GENOMIC DNA]</scope>
</reference>
<feature type="domain" description="MULE transposase" evidence="2">
    <location>
        <begin position="168"/>
        <end position="214"/>
    </location>
</feature>
<dbReference type="PANTHER" id="PTHR47718">
    <property type="entry name" value="OS01G0519700 PROTEIN"/>
    <property type="match status" value="1"/>
</dbReference>
<evidence type="ECO:0000313" key="4">
    <source>
        <dbReference type="Proteomes" id="UP001604336"/>
    </source>
</evidence>
<gene>
    <name evidence="3" type="ORF">Adt_32762</name>
</gene>
<evidence type="ECO:0000313" key="3">
    <source>
        <dbReference type="EMBL" id="KAL2479796.1"/>
    </source>
</evidence>
<organism evidence="3 4">
    <name type="scientific">Abeliophyllum distichum</name>
    <dbReference type="NCBI Taxonomy" id="126358"/>
    <lineage>
        <taxon>Eukaryota</taxon>
        <taxon>Viridiplantae</taxon>
        <taxon>Streptophyta</taxon>
        <taxon>Embryophyta</taxon>
        <taxon>Tracheophyta</taxon>
        <taxon>Spermatophyta</taxon>
        <taxon>Magnoliopsida</taxon>
        <taxon>eudicotyledons</taxon>
        <taxon>Gunneridae</taxon>
        <taxon>Pentapetalae</taxon>
        <taxon>asterids</taxon>
        <taxon>lamiids</taxon>
        <taxon>Lamiales</taxon>
        <taxon>Oleaceae</taxon>
        <taxon>Forsythieae</taxon>
        <taxon>Abeliophyllum</taxon>
    </lineage>
</organism>
<dbReference type="InterPro" id="IPR018289">
    <property type="entry name" value="MULE_transposase_dom"/>
</dbReference>
<dbReference type="Proteomes" id="UP001604336">
    <property type="component" value="Unassembled WGS sequence"/>
</dbReference>
<evidence type="ECO:0000256" key="1">
    <source>
        <dbReference type="SAM" id="MobiDB-lite"/>
    </source>
</evidence>
<keyword evidence="4" id="KW-1185">Reference proteome</keyword>
<proteinExistence type="predicted"/>
<name>A0ABD1QUB4_9LAMI</name>
<feature type="region of interest" description="Disordered" evidence="1">
    <location>
        <begin position="400"/>
        <end position="420"/>
    </location>
</feature>